<dbReference type="SUPFAM" id="SSF53098">
    <property type="entry name" value="Ribonuclease H-like"/>
    <property type="match status" value="1"/>
</dbReference>
<dbReference type="GO" id="GO:0006313">
    <property type="term" value="P:DNA transposition"/>
    <property type="evidence" value="ECO:0007669"/>
    <property type="project" value="InterPro"/>
</dbReference>
<name>A0A8J7WC74_9EURY</name>
<keyword evidence="1" id="KW-0472">Membrane</keyword>
<keyword evidence="4" id="KW-1185">Reference proteome</keyword>
<evidence type="ECO:0000259" key="2">
    <source>
        <dbReference type="Pfam" id="PF01609"/>
    </source>
</evidence>
<dbReference type="EMBL" id="JWHL01000037">
    <property type="protein sequence ID" value="MBR1370012.1"/>
    <property type="molecule type" value="Genomic_DNA"/>
</dbReference>
<evidence type="ECO:0000256" key="1">
    <source>
        <dbReference type="SAM" id="Phobius"/>
    </source>
</evidence>
<feature type="transmembrane region" description="Helical" evidence="1">
    <location>
        <begin position="389"/>
        <end position="411"/>
    </location>
</feature>
<feature type="domain" description="Transposase IS4-like" evidence="2">
    <location>
        <begin position="193"/>
        <end position="409"/>
    </location>
</feature>
<gene>
    <name evidence="3" type="ORF">RJ53_11195</name>
</gene>
<keyword evidence="1" id="KW-0812">Transmembrane</keyword>
<keyword evidence="1" id="KW-1133">Transmembrane helix</keyword>
<dbReference type="RefSeq" id="WP_211531775.1">
    <property type="nucleotide sequence ID" value="NZ_JWHL01000037.1"/>
</dbReference>
<dbReference type="GO" id="GO:0004803">
    <property type="term" value="F:transposase activity"/>
    <property type="evidence" value="ECO:0007669"/>
    <property type="project" value="InterPro"/>
</dbReference>
<dbReference type="GO" id="GO:0003677">
    <property type="term" value="F:DNA binding"/>
    <property type="evidence" value="ECO:0007669"/>
    <property type="project" value="InterPro"/>
</dbReference>
<comment type="caution">
    <text evidence="3">The sequence shown here is derived from an EMBL/GenBank/DDBJ whole genome shotgun (WGS) entry which is preliminary data.</text>
</comment>
<evidence type="ECO:0000313" key="3">
    <source>
        <dbReference type="EMBL" id="MBR1370012.1"/>
    </source>
</evidence>
<reference evidence="3" key="1">
    <citation type="submission" date="2014-12" db="EMBL/GenBank/DDBJ databases">
        <authorList>
            <person name="Huang H.-H."/>
            <person name="Chen S.-C."/>
            <person name="Lai M.-C."/>
        </authorList>
    </citation>
    <scope>NUCLEOTIDE SEQUENCE</scope>
    <source>
        <strain evidence="3">K1F9705b</strain>
    </source>
</reference>
<proteinExistence type="predicted"/>
<evidence type="ECO:0000313" key="4">
    <source>
        <dbReference type="Proteomes" id="UP000730161"/>
    </source>
</evidence>
<accession>A0A8J7WC74</accession>
<organism evidence="3 4">
    <name type="scientific">Methanocalculus chunghsingensis</name>
    <dbReference type="NCBI Taxonomy" id="156457"/>
    <lineage>
        <taxon>Archaea</taxon>
        <taxon>Methanobacteriati</taxon>
        <taxon>Methanobacteriota</taxon>
        <taxon>Stenosarchaea group</taxon>
        <taxon>Methanomicrobia</taxon>
        <taxon>Methanomicrobiales</taxon>
        <taxon>Methanocalculaceae</taxon>
        <taxon>Methanocalculus</taxon>
    </lineage>
</organism>
<dbReference type="Pfam" id="PF01609">
    <property type="entry name" value="DDE_Tnp_1"/>
    <property type="match status" value="1"/>
</dbReference>
<dbReference type="AlphaFoldDB" id="A0A8J7WC74"/>
<dbReference type="InterPro" id="IPR012337">
    <property type="entry name" value="RNaseH-like_sf"/>
</dbReference>
<dbReference type="PANTHER" id="PTHR34614:SF2">
    <property type="entry name" value="TRANSPOSASE IS4-LIKE DOMAIN-CONTAINING PROTEIN"/>
    <property type="match status" value="1"/>
</dbReference>
<dbReference type="OrthoDB" id="136106at2157"/>
<protein>
    <recommendedName>
        <fullName evidence="2">Transposase IS4-like domain-containing protein</fullName>
    </recommendedName>
</protein>
<sequence>MEEWARQWVQEQREKGETCLEVKVINGNTYVYRSTSKYDKETKGPKKVTTYLGRLTKKHGFIPKGEKAAVIQPRTVHEYGNAAFLAEEAAELVPHLQEAFPGSWQEIVALMFARITGYTPLYQVKDRWEKLDNILGIAPNCDPQVLSQTLTAVGGDYAAQEGIFQFLSSQSNRLVYDLSFIFSHSDTVNLAEFGYNAEGAYLPQVNIALFSSLDTNMPVMIRALPGSVKDVSTLAGSLEGIDTDNITLILDRGFVSEENETLLQQLDINFILPMRRNSKRYEKRIHLKEHFFYHDRLIHAGSRETGALTLYLYKDVDLAADEEKTIYRLFSEGKIDRNTLNERMKRAGKILIISSLIAPPQEIYELYKSRNMVESHFKTFKDLIQADKLYLRDATSVFGHVFVGFLCLYLYCRIQNRIRKAGLLSHLSPQGLLLKLSKVYSVNSGTDKRITEVPKQVRTIAEKLQFNIIPIKTGV</sequence>
<dbReference type="PANTHER" id="PTHR34614">
    <property type="match status" value="1"/>
</dbReference>
<dbReference type="Proteomes" id="UP000730161">
    <property type="component" value="Unassembled WGS sequence"/>
</dbReference>
<dbReference type="InterPro" id="IPR002559">
    <property type="entry name" value="Transposase_11"/>
</dbReference>